<dbReference type="InterPro" id="IPR036236">
    <property type="entry name" value="Znf_C2H2_sf"/>
</dbReference>
<dbReference type="SUPFAM" id="SSF109640">
    <property type="entry name" value="KRAB domain (Kruppel-associated box)"/>
    <property type="match status" value="1"/>
</dbReference>
<evidence type="ECO:0000256" key="14">
    <source>
        <dbReference type="PROSITE-ProRule" id="PRU00042"/>
    </source>
</evidence>
<dbReference type="PROSITE" id="PS50805">
    <property type="entry name" value="KRAB"/>
    <property type="match status" value="1"/>
</dbReference>
<dbReference type="InterPro" id="IPR001909">
    <property type="entry name" value="KRAB"/>
</dbReference>
<organism evidence="19 20">
    <name type="scientific">Anolis carolinensis</name>
    <name type="common">Green anole</name>
    <name type="synonym">American chameleon</name>
    <dbReference type="NCBI Taxonomy" id="28377"/>
    <lineage>
        <taxon>Eukaryota</taxon>
        <taxon>Metazoa</taxon>
        <taxon>Chordata</taxon>
        <taxon>Craniata</taxon>
        <taxon>Vertebrata</taxon>
        <taxon>Euteleostomi</taxon>
        <taxon>Lepidosauria</taxon>
        <taxon>Squamata</taxon>
        <taxon>Bifurcata</taxon>
        <taxon>Unidentata</taxon>
        <taxon>Episquamata</taxon>
        <taxon>Toxicofera</taxon>
        <taxon>Iguania</taxon>
        <taxon>Dactyloidae</taxon>
        <taxon>Anolis</taxon>
    </lineage>
</organism>
<reference evidence="19" key="3">
    <citation type="submission" date="2025-09" db="UniProtKB">
        <authorList>
            <consortium name="Ensembl"/>
        </authorList>
    </citation>
    <scope>IDENTIFICATION</scope>
</reference>
<dbReference type="Pfam" id="PF01352">
    <property type="entry name" value="KRAB"/>
    <property type="match status" value="1"/>
</dbReference>
<dbReference type="FunFam" id="3.30.160.60:FF:000247">
    <property type="entry name" value="Zinc finger protein 236"/>
    <property type="match status" value="1"/>
</dbReference>
<dbReference type="AlphaFoldDB" id="A0A803TEB9"/>
<keyword evidence="13" id="KW-0539">Nucleus</keyword>
<evidence type="ECO:0000256" key="9">
    <source>
        <dbReference type="ARBA" id="ARBA00022843"/>
    </source>
</evidence>
<dbReference type="InterPro" id="IPR013087">
    <property type="entry name" value="Znf_C2H2_type"/>
</dbReference>
<evidence type="ECO:0000256" key="8">
    <source>
        <dbReference type="ARBA" id="ARBA00022833"/>
    </source>
</evidence>
<feature type="domain" description="SCAN box" evidence="17">
    <location>
        <begin position="44"/>
        <end position="127"/>
    </location>
</feature>
<dbReference type="Pfam" id="PF00096">
    <property type="entry name" value="zf-C2H2"/>
    <property type="match status" value="7"/>
</dbReference>
<dbReference type="Gene3D" id="6.10.140.140">
    <property type="match status" value="1"/>
</dbReference>
<dbReference type="FunFam" id="3.30.160.60:FF:002998">
    <property type="entry name" value="Uncharacterized protein"/>
    <property type="match status" value="1"/>
</dbReference>
<evidence type="ECO:0000259" key="16">
    <source>
        <dbReference type="PROSITE" id="PS50157"/>
    </source>
</evidence>
<dbReference type="SUPFAM" id="SSF57667">
    <property type="entry name" value="beta-beta-alpha zinc fingers"/>
    <property type="match status" value="5"/>
</dbReference>
<keyword evidence="4" id="KW-1017">Isopeptide bond</keyword>
<dbReference type="FunFam" id="1.10.4020.10:FF:000005">
    <property type="entry name" value="Uncharacterized protein"/>
    <property type="match status" value="1"/>
</dbReference>
<gene>
    <name evidence="19" type="primary">LOC134296990</name>
</gene>
<dbReference type="InterPro" id="IPR038269">
    <property type="entry name" value="SCAN_sf"/>
</dbReference>
<dbReference type="CDD" id="cd07936">
    <property type="entry name" value="SCAN"/>
    <property type="match status" value="1"/>
</dbReference>
<feature type="domain" description="C2H2-type" evidence="16">
    <location>
        <begin position="574"/>
        <end position="601"/>
    </location>
</feature>
<keyword evidence="20" id="KW-1185">Reference proteome</keyword>
<dbReference type="SUPFAM" id="SSF47353">
    <property type="entry name" value="Retrovirus capsid dimerization domain-like"/>
    <property type="match status" value="1"/>
</dbReference>
<feature type="domain" description="C2H2-type" evidence="16">
    <location>
        <begin position="350"/>
        <end position="377"/>
    </location>
</feature>
<dbReference type="PROSITE" id="PS50157">
    <property type="entry name" value="ZINC_FINGER_C2H2_2"/>
    <property type="match status" value="10"/>
</dbReference>
<keyword evidence="9" id="KW-0832">Ubl conjugation</keyword>
<dbReference type="CDD" id="cd07765">
    <property type="entry name" value="KRAB_A-box"/>
    <property type="match status" value="1"/>
</dbReference>
<feature type="domain" description="C2H2-type" evidence="16">
    <location>
        <begin position="462"/>
        <end position="489"/>
    </location>
</feature>
<dbReference type="Proteomes" id="UP000001646">
    <property type="component" value="Unplaced"/>
</dbReference>
<evidence type="ECO:0000256" key="3">
    <source>
        <dbReference type="ARBA" id="ARBA00006991"/>
    </source>
</evidence>
<feature type="domain" description="C2H2-type" evidence="16">
    <location>
        <begin position="546"/>
        <end position="573"/>
    </location>
</feature>
<dbReference type="Gene3D" id="1.10.4020.10">
    <property type="entry name" value="DNA breaking-rejoining enzymes"/>
    <property type="match status" value="1"/>
</dbReference>
<dbReference type="GO" id="GO:0006357">
    <property type="term" value="P:regulation of transcription by RNA polymerase II"/>
    <property type="evidence" value="ECO:0000318"/>
    <property type="project" value="GO_Central"/>
</dbReference>
<dbReference type="InParanoid" id="A0A803TEB9"/>
<dbReference type="PANTHER" id="PTHR24404:SF100">
    <property type="entry name" value="ZINC FINGER PROTEIN 501"/>
    <property type="match status" value="1"/>
</dbReference>
<feature type="domain" description="C2H2-type" evidence="16">
    <location>
        <begin position="490"/>
        <end position="517"/>
    </location>
</feature>
<feature type="domain" description="C2H2-type" evidence="16">
    <location>
        <begin position="292"/>
        <end position="321"/>
    </location>
</feature>
<feature type="region of interest" description="Disordered" evidence="15">
    <location>
        <begin position="229"/>
        <end position="275"/>
    </location>
</feature>
<feature type="compositionally biased region" description="Basic residues" evidence="15">
    <location>
        <begin position="249"/>
        <end position="258"/>
    </location>
</feature>
<keyword evidence="12" id="KW-0804">Transcription</keyword>
<feature type="domain" description="C2H2-type" evidence="16">
    <location>
        <begin position="406"/>
        <end position="433"/>
    </location>
</feature>
<evidence type="ECO:0000259" key="17">
    <source>
        <dbReference type="PROSITE" id="PS50804"/>
    </source>
</evidence>
<evidence type="ECO:0000256" key="5">
    <source>
        <dbReference type="ARBA" id="ARBA00022723"/>
    </source>
</evidence>
<evidence type="ECO:0000256" key="6">
    <source>
        <dbReference type="ARBA" id="ARBA00022737"/>
    </source>
</evidence>
<dbReference type="InterPro" id="IPR050589">
    <property type="entry name" value="Ikaros_C2H2-ZF"/>
</dbReference>
<evidence type="ECO:0000256" key="11">
    <source>
        <dbReference type="ARBA" id="ARBA00023125"/>
    </source>
</evidence>
<dbReference type="InterPro" id="IPR036051">
    <property type="entry name" value="KRAB_dom_sf"/>
</dbReference>
<evidence type="ECO:0000256" key="2">
    <source>
        <dbReference type="ARBA" id="ARBA00004123"/>
    </source>
</evidence>
<feature type="domain" description="C2H2-type" evidence="16">
    <location>
        <begin position="434"/>
        <end position="461"/>
    </location>
</feature>
<dbReference type="FunFam" id="3.30.160.60:FF:000703">
    <property type="entry name" value="Uncharacterized protein"/>
    <property type="match status" value="1"/>
</dbReference>
<accession>A0A803TEB9</accession>
<evidence type="ECO:0000313" key="20">
    <source>
        <dbReference type="Proteomes" id="UP000001646"/>
    </source>
</evidence>
<evidence type="ECO:0000256" key="15">
    <source>
        <dbReference type="SAM" id="MobiDB-lite"/>
    </source>
</evidence>
<evidence type="ECO:0000259" key="18">
    <source>
        <dbReference type="PROSITE" id="PS50805"/>
    </source>
</evidence>
<keyword evidence="7 14" id="KW-0863">Zinc-finger</keyword>
<dbReference type="Ensembl" id="ENSACAT00000057932.1">
    <property type="protein sequence ID" value="ENSACAP00000033559.1"/>
    <property type="gene ID" value="ENSACAG00000039101.1"/>
</dbReference>
<feature type="compositionally biased region" description="Polar residues" evidence="15">
    <location>
        <begin position="263"/>
        <end position="275"/>
    </location>
</feature>
<dbReference type="Pfam" id="PF02023">
    <property type="entry name" value="SCAN"/>
    <property type="match status" value="1"/>
</dbReference>
<comment type="subcellular location">
    <subcellularLocation>
        <location evidence="2">Nucleus</location>
    </subcellularLocation>
</comment>
<dbReference type="SMART" id="SM00349">
    <property type="entry name" value="KRAB"/>
    <property type="match status" value="1"/>
</dbReference>
<dbReference type="GO" id="GO:0005634">
    <property type="term" value="C:nucleus"/>
    <property type="evidence" value="ECO:0000318"/>
    <property type="project" value="GO_Central"/>
</dbReference>
<feature type="domain" description="C2H2-type" evidence="16">
    <location>
        <begin position="378"/>
        <end position="405"/>
    </location>
</feature>
<keyword evidence="10" id="KW-0805">Transcription regulation</keyword>
<dbReference type="FunFam" id="3.30.160.60:FF:002343">
    <property type="entry name" value="Zinc finger protein 33A"/>
    <property type="match status" value="2"/>
</dbReference>
<dbReference type="PANTHER" id="PTHR24404">
    <property type="entry name" value="ZINC FINGER PROTEIN"/>
    <property type="match status" value="1"/>
</dbReference>
<dbReference type="SMART" id="SM00431">
    <property type="entry name" value="SCAN"/>
    <property type="match status" value="1"/>
</dbReference>
<dbReference type="GO" id="GO:0000981">
    <property type="term" value="F:DNA-binding transcription factor activity, RNA polymerase II-specific"/>
    <property type="evidence" value="ECO:0000318"/>
    <property type="project" value="GO_Central"/>
</dbReference>
<sequence>MTMHTVSPGWGEGSGLVQAQHGRGFFGGDMQKEQGDEEWDLGAQQGFRQIIYQEGRGPREVCSRLHSLCCLWLKPERHSKAEMLDLVLLEQFLAVLPAEMERWVRECGAETSSQAVALAEGFLLSREEEKKFEEQENIFAKETVEVKNEWAMQDGNSTSTSVGGVTRTWPKVSLHTDVPQTVPLRPNQVIFEEVALEFTEEEWALLSPDQRALHGEVMDENLSLVSSLGWDEQESENNREPSTAFLQRNKQKQMKRKERKSDTNGNGRNTYPASQESDILFEEITGKGKERSQCFYPLCEKSFRCKGCFVVHRRIHPEEISFNTVEWERTPSLRKSLISHEKFQMREKTFNCWRCRKSFKWRSHFVSHQRTHTGEKPFKCLECGKSFALKKDLARHLATHSGEKPFQCLVCGSSFSQKSYLTRHYRTHTGQKPFQCLECGKSFNQKTHLASHEASHMEEKPFKCLECGKTFGQKKSLSRHLATHTGEKPFQCVACGKSFICKSSLTTHQATHTGEKPFQCLECGKSFSQKIHLSRHITTHTGEKPFECLECGKKFTLKQALVSHQSIHTGEKPYKCEECGKSYPYKLSLNRHQATHSGKTISVLGVWEQLQ</sequence>
<dbReference type="PROSITE" id="PS50804">
    <property type="entry name" value="SCAN_BOX"/>
    <property type="match status" value="1"/>
</dbReference>
<feature type="domain" description="KRAB" evidence="18">
    <location>
        <begin position="189"/>
        <end position="265"/>
    </location>
</feature>
<dbReference type="RefSeq" id="XP_062829350.1">
    <property type="nucleotide sequence ID" value="XM_062973280.1"/>
</dbReference>
<evidence type="ECO:0000256" key="10">
    <source>
        <dbReference type="ARBA" id="ARBA00023015"/>
    </source>
</evidence>
<keyword evidence="6" id="KW-0677">Repeat</keyword>
<dbReference type="PROSITE" id="PS00028">
    <property type="entry name" value="ZINC_FINGER_C2H2_1"/>
    <property type="match status" value="10"/>
</dbReference>
<dbReference type="GeneTree" id="ENSGT00940000154715"/>
<dbReference type="GO" id="GO:0000977">
    <property type="term" value="F:RNA polymerase II transcription regulatory region sequence-specific DNA binding"/>
    <property type="evidence" value="ECO:0000318"/>
    <property type="project" value="GO_Central"/>
</dbReference>
<evidence type="ECO:0000256" key="4">
    <source>
        <dbReference type="ARBA" id="ARBA00022499"/>
    </source>
</evidence>
<reference evidence="19" key="1">
    <citation type="submission" date="2009-12" db="EMBL/GenBank/DDBJ databases">
        <title>The Genome Sequence of Anolis carolinensis (Green Anole Lizard).</title>
        <authorList>
            <consortium name="The Genome Sequencing Platform"/>
            <person name="Di Palma F."/>
            <person name="Alfoldi J."/>
            <person name="Heiman D."/>
            <person name="Young S."/>
            <person name="Grabherr M."/>
            <person name="Johnson J."/>
            <person name="Lander E.S."/>
            <person name="Lindblad-Toh K."/>
        </authorList>
    </citation>
    <scope>NUCLEOTIDE SEQUENCE [LARGE SCALE GENOMIC DNA]</scope>
    <source>
        <strain evidence="19">JBL SC #1</strain>
    </source>
</reference>
<keyword evidence="5" id="KW-0479">Metal-binding</keyword>
<name>A0A803TEB9_ANOCA</name>
<evidence type="ECO:0000256" key="12">
    <source>
        <dbReference type="ARBA" id="ARBA00023163"/>
    </source>
</evidence>
<dbReference type="FunFam" id="3.30.160.60:FF:000358">
    <property type="entry name" value="zinc finger protein 24"/>
    <property type="match status" value="1"/>
</dbReference>
<comment type="function">
    <text evidence="1">May be involved in transcriptional regulation.</text>
</comment>
<keyword evidence="11" id="KW-0238">DNA-binding</keyword>
<comment type="similarity">
    <text evidence="3">Belongs to the krueppel C2H2-type zinc-finger protein family.</text>
</comment>
<keyword evidence="8" id="KW-0862">Zinc</keyword>
<dbReference type="GO" id="GO:0008270">
    <property type="term" value="F:zinc ion binding"/>
    <property type="evidence" value="ECO:0007669"/>
    <property type="project" value="UniProtKB-KW"/>
</dbReference>
<proteinExistence type="inferred from homology"/>
<dbReference type="SMART" id="SM00355">
    <property type="entry name" value="ZnF_C2H2"/>
    <property type="match status" value="10"/>
</dbReference>
<feature type="domain" description="C2H2-type" evidence="16">
    <location>
        <begin position="518"/>
        <end position="545"/>
    </location>
</feature>
<evidence type="ECO:0000256" key="13">
    <source>
        <dbReference type="ARBA" id="ARBA00023242"/>
    </source>
</evidence>
<evidence type="ECO:0000313" key="19">
    <source>
        <dbReference type="Ensembl" id="ENSACAP00000033559.1"/>
    </source>
</evidence>
<evidence type="ECO:0000256" key="7">
    <source>
        <dbReference type="ARBA" id="ARBA00022771"/>
    </source>
</evidence>
<dbReference type="InterPro" id="IPR003309">
    <property type="entry name" value="SCAN_dom"/>
</dbReference>
<dbReference type="Gene3D" id="3.30.160.60">
    <property type="entry name" value="Classic Zinc Finger"/>
    <property type="match status" value="9"/>
</dbReference>
<protein>
    <submittedName>
        <fullName evidence="19">Uncharacterized protein</fullName>
    </submittedName>
</protein>
<dbReference type="GeneID" id="134296990"/>
<evidence type="ECO:0000256" key="1">
    <source>
        <dbReference type="ARBA" id="ARBA00003767"/>
    </source>
</evidence>
<dbReference type="FunFam" id="3.30.160.60:FF:000620">
    <property type="entry name" value="Zinc finger protein 263"/>
    <property type="match status" value="3"/>
</dbReference>
<reference evidence="19" key="2">
    <citation type="submission" date="2025-08" db="UniProtKB">
        <authorList>
            <consortium name="Ensembl"/>
        </authorList>
    </citation>
    <scope>IDENTIFICATION</scope>
</reference>